<protein>
    <submittedName>
        <fullName evidence="2">Type IV secretion system protein virB4</fullName>
    </submittedName>
</protein>
<gene>
    <name evidence="2" type="primary">virB4_4</name>
    <name evidence="2" type="ORF">PD885_04032</name>
</gene>
<proteinExistence type="predicted"/>
<sequence length="312" mass="35478">MSKNIPYSVHLTPTAIQTEHHDYLIVLRLTGASFESADDEQVNNWHHRLNGLLRSIASQNVAVWQHIVRRPENKYPDGEFPEGFAADLDEKYAARVSGELLMVNELYLTVVYRPHPSMVGKALWSLVSSGTPQAFAQERTESIDALEKVVREVESSLSRYDVERLGIYEHNGVYFSEPLEFFAFLVNSEWQRIPLAQAPLRTLIPTTRPFFGNEAIELRSPTKTTYGAMLGINAYPPESKSVFLNHLLTQPFSFVLSQSFSFLQMESARWKLKLSKNRMINSGDDALSQVDEIDDAVDDLTARRWVMGRPSL</sequence>
<dbReference type="InterPro" id="IPR018145">
    <property type="entry name" value="CagE_TrbE_VirB_cntrl_dom"/>
</dbReference>
<geneLocation type="plasmid" evidence="3">
    <name>ppd885-29</name>
</geneLocation>
<dbReference type="EMBL" id="LT853883">
    <property type="protein sequence ID" value="SMR01274.1"/>
    <property type="molecule type" value="Genomic_DNA"/>
</dbReference>
<dbReference type="RefSeq" id="WP_145954119.1">
    <property type="nucleotide sequence ID" value="NZ_LT853883.1"/>
</dbReference>
<evidence type="ECO:0000313" key="2">
    <source>
        <dbReference type="EMBL" id="SMR01274.1"/>
    </source>
</evidence>
<accession>A0ABY1RVH3</accession>
<evidence type="ECO:0000313" key="3">
    <source>
        <dbReference type="Proteomes" id="UP000195877"/>
    </source>
</evidence>
<dbReference type="GeneID" id="61896262"/>
<organism evidence="2 3">
    <name type="scientific">Xanthomonas fragariae</name>
    <dbReference type="NCBI Taxonomy" id="48664"/>
    <lineage>
        <taxon>Bacteria</taxon>
        <taxon>Pseudomonadati</taxon>
        <taxon>Pseudomonadota</taxon>
        <taxon>Gammaproteobacteria</taxon>
        <taxon>Lysobacterales</taxon>
        <taxon>Lysobacteraceae</taxon>
        <taxon>Xanthomonas</taxon>
    </lineage>
</organism>
<dbReference type="Pfam" id="PF03135">
    <property type="entry name" value="CagE_TrbE_VirB"/>
    <property type="match status" value="1"/>
</dbReference>
<name>A0ABY1RVH3_9XANT</name>
<keyword evidence="3" id="KW-1185">Reference proteome</keyword>
<feature type="domain" description="CagE TrbE VirB component of type IV transporter system central" evidence="1">
    <location>
        <begin position="163"/>
        <end position="308"/>
    </location>
</feature>
<keyword evidence="2" id="KW-0614">Plasmid</keyword>
<evidence type="ECO:0000259" key="1">
    <source>
        <dbReference type="Pfam" id="PF03135"/>
    </source>
</evidence>
<dbReference type="Proteomes" id="UP000195877">
    <property type="component" value="Plasmid pPD885-29"/>
</dbReference>
<reference evidence="2 3" key="1">
    <citation type="submission" date="2017-05" db="EMBL/GenBank/DDBJ databases">
        <authorList>
            <person name="Blom J."/>
        </authorList>
    </citation>
    <scope>NUCLEOTIDE SEQUENCE [LARGE SCALE GENOMIC DNA]</scope>
    <source>
        <strain evidence="2">PD885</strain>
        <plasmid evidence="3">ppd885-29</plasmid>
    </source>
</reference>